<evidence type="ECO:0000313" key="1">
    <source>
        <dbReference type="EMBL" id="AYV81107.1"/>
    </source>
</evidence>
<feature type="non-terminal residue" evidence="1">
    <location>
        <position position="96"/>
    </location>
</feature>
<accession>A0A3G5A1L8</accession>
<gene>
    <name evidence="1" type="ORF">Harvfovirus17_1</name>
</gene>
<protein>
    <submittedName>
        <fullName evidence="1">Uncharacterized protein</fullName>
    </submittedName>
</protein>
<sequence>MSEIDLVGFKIDAYRETNKVYILPIYCLKCSCNIRHYLLLINSVHRDYNYVEKIFRPKHLKRFYELSKKKLRVSEYEAMIPHIKINITNNSCQDIS</sequence>
<name>A0A3G5A1L8_9VIRU</name>
<organism evidence="1">
    <name type="scientific">Harvfovirus sp</name>
    <dbReference type="NCBI Taxonomy" id="2487768"/>
    <lineage>
        <taxon>Viruses</taxon>
        <taxon>Varidnaviria</taxon>
        <taxon>Bamfordvirae</taxon>
        <taxon>Nucleocytoviricota</taxon>
        <taxon>Megaviricetes</taxon>
        <taxon>Imitervirales</taxon>
        <taxon>Mimiviridae</taxon>
        <taxon>Klosneuvirinae</taxon>
    </lineage>
</organism>
<dbReference type="EMBL" id="MK072259">
    <property type="protein sequence ID" value="AYV81107.1"/>
    <property type="molecule type" value="Genomic_DNA"/>
</dbReference>
<reference evidence="1" key="1">
    <citation type="submission" date="2018-10" db="EMBL/GenBank/DDBJ databases">
        <title>Hidden diversity of soil giant viruses.</title>
        <authorList>
            <person name="Schulz F."/>
            <person name="Alteio L."/>
            <person name="Goudeau D."/>
            <person name="Ryan E.M."/>
            <person name="Malmstrom R.R."/>
            <person name="Blanchard J."/>
            <person name="Woyke T."/>
        </authorList>
    </citation>
    <scope>NUCLEOTIDE SEQUENCE</scope>
    <source>
        <strain evidence="1">HAV1</strain>
    </source>
</reference>
<proteinExistence type="predicted"/>